<dbReference type="Proteomes" id="UP000248857">
    <property type="component" value="Unassembled WGS sequence"/>
</dbReference>
<keyword evidence="2" id="KW-0812">Transmembrane</keyword>
<organism evidence="3 4">
    <name type="scientific">Acaryochloris thomasi RCC1774</name>
    <dbReference type="NCBI Taxonomy" id="1764569"/>
    <lineage>
        <taxon>Bacteria</taxon>
        <taxon>Bacillati</taxon>
        <taxon>Cyanobacteriota</taxon>
        <taxon>Cyanophyceae</taxon>
        <taxon>Acaryochloridales</taxon>
        <taxon>Acaryochloridaceae</taxon>
        <taxon>Acaryochloris</taxon>
        <taxon>Acaryochloris thomasi</taxon>
    </lineage>
</organism>
<dbReference type="RefSeq" id="WP_110984869.1">
    <property type="nucleotide sequence ID" value="NZ_CAWNWM010000002.1"/>
</dbReference>
<evidence type="ECO:0000313" key="4">
    <source>
        <dbReference type="Proteomes" id="UP000248857"/>
    </source>
</evidence>
<keyword evidence="2" id="KW-0472">Membrane</keyword>
<dbReference type="AlphaFoldDB" id="A0A2W1K3H2"/>
<keyword evidence="4" id="KW-1185">Reference proteome</keyword>
<proteinExistence type="predicted"/>
<accession>A0A2W1K3H2</accession>
<keyword evidence="2" id="KW-1133">Transmembrane helix</keyword>
<evidence type="ECO:0000256" key="1">
    <source>
        <dbReference type="SAM" id="MobiDB-lite"/>
    </source>
</evidence>
<feature type="compositionally biased region" description="Basic residues" evidence="1">
    <location>
        <begin position="20"/>
        <end position="30"/>
    </location>
</feature>
<gene>
    <name evidence="3" type="ORF">C1752_00905</name>
</gene>
<protein>
    <recommendedName>
        <fullName evidence="5">DUF3352 domain-containing protein</fullName>
    </recommendedName>
</protein>
<dbReference type="OrthoDB" id="451203at2"/>
<feature type="transmembrane region" description="Helical" evidence="2">
    <location>
        <begin position="32"/>
        <end position="53"/>
    </location>
</feature>
<feature type="region of interest" description="Disordered" evidence="1">
    <location>
        <begin position="1"/>
        <end position="30"/>
    </location>
</feature>
<evidence type="ECO:0008006" key="5">
    <source>
        <dbReference type="Google" id="ProtNLM"/>
    </source>
</evidence>
<evidence type="ECO:0000313" key="3">
    <source>
        <dbReference type="EMBL" id="PZD74497.1"/>
    </source>
</evidence>
<dbReference type="InterPro" id="IPR021787">
    <property type="entry name" value="DUF3352"/>
</dbReference>
<evidence type="ECO:0000256" key="2">
    <source>
        <dbReference type="SAM" id="Phobius"/>
    </source>
</evidence>
<sequence>MRGQQQPRKRTKANSSRLSPQRRRQNHKSRSLAITVGGALLLIVGGAIAFALLQGRSGGRKAFGPTALLPQDTLLSVTVSTNIGQWKALTKLGTEQSQKNLQTNLQDIEKTVLTQGLSYEENIAPWVGDQITMAFLPPTAESGPEFEDQATIWILPVRNSGRAKKLFIEKLATSGNQAQSRTYQDVEIQEFQLEDQQYAIATPDKRNLVFTAAGAPIDQVIDTLKGKPSISATPRFTEAISEIGASSPLAQIYINMPLATAQLAAGSNQPISEASLARIQEVRGLGSTVTLDADDTLNFKTITWLDPEAKYPLVVKNDAAGMAKRLPANTLMMASGGNFQELWQAYAKGTSAKLIVPFNPKSWTDSFVELTGIDFNTTFIPWLDRKFAGAIVPAQDNNDQNIGLVALAQTSDSTAALQAFKQLDDAVREQRDFQIAESKIDKSSVITWKVPPGLPIASHGSLSDKTMFFTIGAPVPIAKQLVESQSSLNQAELFKDATQSSLKSHNGQFFVHVPRMLKVMDTNPLFPKIAPGTQEYAQGIEAIGMTTAISSPWSARYDIRVKLKN</sequence>
<reference evidence="3 4" key="1">
    <citation type="journal article" date="2018" name="Sci. Rep.">
        <title>A novel species of the marine cyanobacterium Acaryochloris with a unique pigment content and lifestyle.</title>
        <authorList>
            <person name="Partensky F."/>
            <person name="Six C."/>
            <person name="Ratin M."/>
            <person name="Garczarek L."/>
            <person name="Vaulot D."/>
            <person name="Probert I."/>
            <person name="Calteau A."/>
            <person name="Gourvil P."/>
            <person name="Marie D."/>
            <person name="Grebert T."/>
            <person name="Bouchier C."/>
            <person name="Le Panse S."/>
            <person name="Gachenot M."/>
            <person name="Rodriguez F."/>
            <person name="Garrido J.L."/>
        </authorList>
    </citation>
    <scope>NUCLEOTIDE SEQUENCE [LARGE SCALE GENOMIC DNA]</scope>
    <source>
        <strain evidence="3 4">RCC1774</strain>
    </source>
</reference>
<dbReference type="Pfam" id="PF11832">
    <property type="entry name" value="DUF3352"/>
    <property type="match status" value="1"/>
</dbReference>
<dbReference type="EMBL" id="PQWO01000002">
    <property type="protein sequence ID" value="PZD74497.1"/>
    <property type="molecule type" value="Genomic_DNA"/>
</dbReference>
<comment type="caution">
    <text evidence="3">The sequence shown here is derived from an EMBL/GenBank/DDBJ whole genome shotgun (WGS) entry which is preliminary data.</text>
</comment>
<name>A0A2W1K3H2_9CYAN</name>